<organism evidence="1 2">
    <name type="scientific">Candidatus Thalassospirochaeta sargassi</name>
    <dbReference type="NCBI Taxonomy" id="3119039"/>
    <lineage>
        <taxon>Bacteria</taxon>
        <taxon>Pseudomonadati</taxon>
        <taxon>Spirochaetota</taxon>
        <taxon>Spirochaetia</taxon>
        <taxon>Spirochaetales</taxon>
        <taxon>Spirochaetaceae</taxon>
        <taxon>Candidatus Thalassospirochaeta</taxon>
    </lineage>
</organism>
<accession>A0AAJ1MPE7</accession>
<gene>
    <name evidence="1" type="ORF">PQJ61_13065</name>
</gene>
<dbReference type="EMBL" id="JAQQAL010000030">
    <property type="protein sequence ID" value="MDC7227689.1"/>
    <property type="molecule type" value="Genomic_DNA"/>
</dbReference>
<dbReference type="Gene3D" id="2.60.40.10">
    <property type="entry name" value="Immunoglobulins"/>
    <property type="match status" value="1"/>
</dbReference>
<dbReference type="PROSITE" id="PS51257">
    <property type="entry name" value="PROKAR_LIPOPROTEIN"/>
    <property type="match status" value="1"/>
</dbReference>
<evidence type="ECO:0008006" key="3">
    <source>
        <dbReference type="Google" id="ProtNLM"/>
    </source>
</evidence>
<evidence type="ECO:0000313" key="2">
    <source>
        <dbReference type="Proteomes" id="UP001221217"/>
    </source>
</evidence>
<dbReference type="Proteomes" id="UP001221217">
    <property type="component" value="Unassembled WGS sequence"/>
</dbReference>
<dbReference type="AlphaFoldDB" id="A0AAJ1MPE7"/>
<name>A0AAJ1MPE7_9SPIO</name>
<sequence>MRKYIFVLFFAALPIIFLSCTVDLPDNLNSFLLFDGVTFDAETETLDFGIVMTGTDNTEISGTVSNFSSDEITVTALSIDDSNNYKLMPFELPKVMAAGAEADFSLIFTPESSGTKNAVVSITFNTDEEATVNVNVTGMGNNAPEASFGIDVSGSVQYSEINGFYERDGNYNSAAKYKKSGSTDYYIYLFNPEVEMWGIDDTTNTAYPEYVDGTRFGPRAFIGFLFNTEQSYFPPETVMSDELEWTENYTGYPSITVKTGITLVGDYLKSNHKYIDNEGDAEDGTTYRWYESYTVDGTYSEISGSTLSSILITGREGSFIKLEVTPVDVNGFAGTPVESDPYWIEPEEIMVN</sequence>
<dbReference type="InterPro" id="IPR013783">
    <property type="entry name" value="Ig-like_fold"/>
</dbReference>
<evidence type="ECO:0000313" key="1">
    <source>
        <dbReference type="EMBL" id="MDC7227689.1"/>
    </source>
</evidence>
<comment type="caution">
    <text evidence="1">The sequence shown here is derived from an EMBL/GenBank/DDBJ whole genome shotgun (WGS) entry which is preliminary data.</text>
</comment>
<reference evidence="1 2" key="1">
    <citation type="submission" date="2022-12" db="EMBL/GenBank/DDBJ databases">
        <title>Metagenome assembled genome from gulf of manar.</title>
        <authorList>
            <person name="Kohli P."/>
            <person name="Pk S."/>
            <person name="Venkata Ramana C."/>
            <person name="Sasikala C."/>
        </authorList>
    </citation>
    <scope>NUCLEOTIDE SEQUENCE [LARGE SCALE GENOMIC DNA]</scope>
    <source>
        <strain evidence="1">JB008</strain>
    </source>
</reference>
<proteinExistence type="predicted"/>
<protein>
    <recommendedName>
        <fullName evidence="3">Abnormal spindle-like microcephaly-associated protein ASH domain-containing protein</fullName>
    </recommendedName>
</protein>